<dbReference type="EMBL" id="JBHPON010000001">
    <property type="protein sequence ID" value="MFC6035691.1"/>
    <property type="molecule type" value="Genomic_DNA"/>
</dbReference>
<comment type="similarity">
    <text evidence="4">Belongs to the cyclic nucleotide phosphodiesterase class-III family.</text>
</comment>
<name>A0ABW1KYH3_9PROT</name>
<accession>A0ABW1KYH3</accession>
<comment type="caution">
    <text evidence="6">The sequence shown here is derived from an EMBL/GenBank/DDBJ whole genome shotgun (WGS) entry which is preliminary data.</text>
</comment>
<sequence length="285" mass="30901">MVDFRTFSIFQCIPSVVKIAHISDLHFGRANEAALDALILAINSERPDLIAITGDFTQTGARREFEAASLFLASLSAPILAVPGNHDTPVYNLPLRFLKPWARFEKHIGAAQLQIATAGDTVVIGLNSARRARMRFNWSYGKLSRKIIEVAASIAKRESAEGKIVFVAAHHPFEKGPNRAGAEIVGNGAYALQRFAQCGVSAVMTGHVHLSAAGPLAITQNQILSIQCGASGGARERGEAAGFGLVTIEGGDDVSIDYRHFDHNAYRQGRSFVFSRYGSQWNKTH</sequence>
<keyword evidence="1" id="KW-0479">Metal-binding</keyword>
<proteinExistence type="inferred from homology"/>
<evidence type="ECO:0000256" key="3">
    <source>
        <dbReference type="ARBA" id="ARBA00023004"/>
    </source>
</evidence>
<dbReference type="GO" id="GO:0016787">
    <property type="term" value="F:hydrolase activity"/>
    <property type="evidence" value="ECO:0007669"/>
    <property type="project" value="UniProtKB-KW"/>
</dbReference>
<dbReference type="Proteomes" id="UP001596116">
    <property type="component" value="Unassembled WGS sequence"/>
</dbReference>
<feature type="domain" description="Calcineurin-like phosphoesterase" evidence="5">
    <location>
        <begin position="18"/>
        <end position="209"/>
    </location>
</feature>
<evidence type="ECO:0000313" key="7">
    <source>
        <dbReference type="Proteomes" id="UP001596116"/>
    </source>
</evidence>
<keyword evidence="3" id="KW-0408">Iron</keyword>
<gene>
    <name evidence="6" type="ORF">ACFMB1_09070</name>
</gene>
<reference evidence="6 7" key="1">
    <citation type="submission" date="2024-09" db="EMBL/GenBank/DDBJ databases">
        <authorList>
            <person name="Zhang Z.-H."/>
        </authorList>
    </citation>
    <scope>NUCLEOTIDE SEQUENCE [LARGE SCALE GENOMIC DNA]</scope>
    <source>
        <strain evidence="6 7">HHTR114</strain>
    </source>
</reference>
<dbReference type="PANTHER" id="PTHR42988:SF2">
    <property type="entry name" value="CYCLIC NUCLEOTIDE PHOSPHODIESTERASE CBUA0032-RELATED"/>
    <property type="match status" value="1"/>
</dbReference>
<keyword evidence="2 6" id="KW-0378">Hydrolase</keyword>
<dbReference type="RefSeq" id="WP_379923939.1">
    <property type="nucleotide sequence ID" value="NZ_JBHPON010000001.1"/>
</dbReference>
<dbReference type="InterPro" id="IPR029052">
    <property type="entry name" value="Metallo-depent_PP-like"/>
</dbReference>
<dbReference type="EC" id="3.1.-.-" evidence="6"/>
<evidence type="ECO:0000256" key="4">
    <source>
        <dbReference type="ARBA" id="ARBA00025742"/>
    </source>
</evidence>
<protein>
    <submittedName>
        <fullName evidence="6">Metallophosphoesterase family protein</fullName>
        <ecNumber evidence="6">3.1.-.-</ecNumber>
    </submittedName>
</protein>
<evidence type="ECO:0000256" key="1">
    <source>
        <dbReference type="ARBA" id="ARBA00022723"/>
    </source>
</evidence>
<organism evidence="6 7">
    <name type="scientific">Hyphococcus aureus</name>
    <dbReference type="NCBI Taxonomy" id="2666033"/>
    <lineage>
        <taxon>Bacteria</taxon>
        <taxon>Pseudomonadati</taxon>
        <taxon>Pseudomonadota</taxon>
        <taxon>Alphaproteobacteria</taxon>
        <taxon>Parvularculales</taxon>
        <taxon>Parvularculaceae</taxon>
        <taxon>Hyphococcus</taxon>
    </lineage>
</organism>
<evidence type="ECO:0000256" key="2">
    <source>
        <dbReference type="ARBA" id="ARBA00022801"/>
    </source>
</evidence>
<dbReference type="Gene3D" id="3.60.21.10">
    <property type="match status" value="1"/>
</dbReference>
<dbReference type="Pfam" id="PF00149">
    <property type="entry name" value="Metallophos"/>
    <property type="match status" value="1"/>
</dbReference>
<evidence type="ECO:0000313" key="6">
    <source>
        <dbReference type="EMBL" id="MFC6035691.1"/>
    </source>
</evidence>
<keyword evidence="7" id="KW-1185">Reference proteome</keyword>
<dbReference type="InterPro" id="IPR004843">
    <property type="entry name" value="Calcineurin-like_PHP"/>
</dbReference>
<evidence type="ECO:0000259" key="5">
    <source>
        <dbReference type="Pfam" id="PF00149"/>
    </source>
</evidence>
<dbReference type="SUPFAM" id="SSF56300">
    <property type="entry name" value="Metallo-dependent phosphatases"/>
    <property type="match status" value="1"/>
</dbReference>
<dbReference type="PANTHER" id="PTHR42988">
    <property type="entry name" value="PHOSPHOHYDROLASE"/>
    <property type="match status" value="1"/>
</dbReference>
<dbReference type="InterPro" id="IPR050884">
    <property type="entry name" value="CNP_phosphodiesterase-III"/>
</dbReference>